<proteinExistence type="predicted"/>
<accession>A0ACC1Y1L5</accession>
<dbReference type="Proteomes" id="UP001164539">
    <property type="component" value="Chromosome 6"/>
</dbReference>
<comment type="caution">
    <text evidence="1">The sequence shown here is derived from an EMBL/GenBank/DDBJ whole genome shotgun (WGS) entry which is preliminary data.</text>
</comment>
<protein>
    <submittedName>
        <fullName evidence="1">Glycosyltransferase AER61, uncharacterized</fullName>
    </submittedName>
</protein>
<keyword evidence="2" id="KW-1185">Reference proteome</keyword>
<evidence type="ECO:0000313" key="1">
    <source>
        <dbReference type="EMBL" id="KAJ4716834.1"/>
    </source>
</evidence>
<reference evidence="1 2" key="1">
    <citation type="journal article" date="2023" name="Science">
        <title>Complex scaffold remodeling in plant triterpene biosynthesis.</title>
        <authorList>
            <person name="De La Pena R."/>
            <person name="Hodgson H."/>
            <person name="Liu J.C."/>
            <person name="Stephenson M.J."/>
            <person name="Martin A.C."/>
            <person name="Owen C."/>
            <person name="Harkess A."/>
            <person name="Leebens-Mack J."/>
            <person name="Jimenez L.E."/>
            <person name="Osbourn A."/>
            <person name="Sattely E.S."/>
        </authorList>
    </citation>
    <scope>NUCLEOTIDE SEQUENCE [LARGE SCALE GENOMIC DNA]</scope>
    <source>
        <strain evidence="2">cv. JPN11</strain>
        <tissue evidence="1">Leaf</tissue>
    </source>
</reference>
<dbReference type="EMBL" id="CM051399">
    <property type="protein sequence ID" value="KAJ4716834.1"/>
    <property type="molecule type" value="Genomic_DNA"/>
</dbReference>
<name>A0ACC1Y1L5_MELAZ</name>
<gene>
    <name evidence="1" type="ORF">OWV82_011797</name>
</gene>
<sequence>MTKPHPQVDRTAVVAAISTTNTYSKKHHSRNASSFSCYSPKLSLFLLAICVTLFILFQIQSLHNPPPSSPSSSTSWSFIHQWQKVKNYKEDLKSMAEKLRNAVTFLPLKDLRYSDKALQGHTWFMSSMYDYHEEGEVQYQQFPSESSQNRLLCLKGRETHDGSWNYYALSWPETLPHNATLLKGLAFVSYNHYDYGNIWHGLSAMVPFVAWHHKNNCEFPSRWILYHWGELRLGMGLWLKTLMEATFNGEPNIERFDGVNEDEPVCFEKAVVMRHNEGGMSRDRRMEVYDLMRCKARIYCNVSLEKKDDDKAIGMTLFMRTGPRSFSNESAVVGIFQKQCAKVDGCRLTVAYSNNLTFCEQVELMGKTDILVSPHGAQLTNMFLMDRNSSVMEFFPKGWLKLAGVGQFVYHWIASWSGMRHQGAWRDPDGDTCPYSEDDRRCMSVYKNGRIGYNETHFAEWSANVLHEVKTRKLEIGKQKQNDSASISYGSCGCG</sequence>
<organism evidence="1 2">
    <name type="scientific">Melia azedarach</name>
    <name type="common">Chinaberry tree</name>
    <dbReference type="NCBI Taxonomy" id="155640"/>
    <lineage>
        <taxon>Eukaryota</taxon>
        <taxon>Viridiplantae</taxon>
        <taxon>Streptophyta</taxon>
        <taxon>Embryophyta</taxon>
        <taxon>Tracheophyta</taxon>
        <taxon>Spermatophyta</taxon>
        <taxon>Magnoliopsida</taxon>
        <taxon>eudicotyledons</taxon>
        <taxon>Gunneridae</taxon>
        <taxon>Pentapetalae</taxon>
        <taxon>rosids</taxon>
        <taxon>malvids</taxon>
        <taxon>Sapindales</taxon>
        <taxon>Meliaceae</taxon>
        <taxon>Melia</taxon>
    </lineage>
</organism>
<evidence type="ECO:0000313" key="2">
    <source>
        <dbReference type="Proteomes" id="UP001164539"/>
    </source>
</evidence>